<dbReference type="EMBL" id="JACACB010000028">
    <property type="protein sequence ID" value="MCO8298672.1"/>
    <property type="molecule type" value="Genomic_DNA"/>
</dbReference>
<dbReference type="Proteomes" id="UP001057280">
    <property type="component" value="Unassembled WGS sequence"/>
</dbReference>
<organism evidence="2 3">
    <name type="scientific">Tetragenococcus halophilus</name>
    <name type="common">Pediococcus halophilus</name>
    <dbReference type="NCBI Taxonomy" id="51669"/>
    <lineage>
        <taxon>Bacteria</taxon>
        <taxon>Bacillati</taxon>
        <taxon>Bacillota</taxon>
        <taxon>Bacilli</taxon>
        <taxon>Lactobacillales</taxon>
        <taxon>Enterococcaceae</taxon>
        <taxon>Tetragenococcus</taxon>
    </lineage>
</organism>
<reference evidence="2" key="2">
    <citation type="journal article" date="2021" name="BMC Microbiol.">
        <title>The diversity among the species Tetragenococcus halophilus including new isolates from a lupine seed fermentation.</title>
        <authorList>
            <person name="Link T."/>
            <person name="Vogel R.F."/>
            <person name="Ehrmann M.A."/>
        </authorList>
    </citation>
    <scope>NUCLEOTIDE SEQUENCE</scope>
    <source>
        <strain evidence="2">TMW 2.2257</strain>
    </source>
</reference>
<evidence type="ECO:0000256" key="1">
    <source>
        <dbReference type="SAM" id="Coils"/>
    </source>
</evidence>
<protein>
    <submittedName>
        <fullName evidence="2">Siphovirus Gp157 family protein</fullName>
    </submittedName>
</protein>
<feature type="coiled-coil region" evidence="1">
    <location>
        <begin position="48"/>
        <end position="92"/>
    </location>
</feature>
<proteinExistence type="predicted"/>
<dbReference type="RefSeq" id="WP_253210262.1">
    <property type="nucleotide sequence ID" value="NZ_JACACB010000028.1"/>
</dbReference>
<dbReference type="AlphaFoldDB" id="A0AB35HR77"/>
<dbReference type="InterPro" id="IPR008840">
    <property type="entry name" value="Sipho_Gp157"/>
</dbReference>
<accession>A0AB35HR77</accession>
<reference evidence="2" key="1">
    <citation type="submission" date="2020-06" db="EMBL/GenBank/DDBJ databases">
        <authorList>
            <person name="Link T."/>
            <person name="Ehrmann M."/>
        </authorList>
    </citation>
    <scope>NUCLEOTIDE SEQUENCE</scope>
    <source>
        <strain evidence="2">TMW 2.2257</strain>
    </source>
</reference>
<name>A0AB35HR77_TETHA</name>
<gene>
    <name evidence="2" type="ORF">HXW75_09330</name>
</gene>
<sequence length="160" mass="18375">MSTLYELTGSYLQLIEMAEDNDSEAIKDTLESVNEAIDDKAENTAKVIRELEGRSETKKKEAQRLRESATSLDNQIRNLKSYLQEQLELTNRTKIQGELFTVSVQNNPPSVYVENEKKVPLDYFVEQDPKLDKTLLKNALKNGNEIDGAELRQQRSLRIR</sequence>
<comment type="caution">
    <text evidence="2">The sequence shown here is derived from an EMBL/GenBank/DDBJ whole genome shotgun (WGS) entry which is preliminary data.</text>
</comment>
<evidence type="ECO:0000313" key="2">
    <source>
        <dbReference type="EMBL" id="MCO8298672.1"/>
    </source>
</evidence>
<evidence type="ECO:0000313" key="3">
    <source>
        <dbReference type="Proteomes" id="UP001057280"/>
    </source>
</evidence>
<keyword evidence="1" id="KW-0175">Coiled coil</keyword>
<dbReference type="Pfam" id="PF05565">
    <property type="entry name" value="Sipho_Gp157"/>
    <property type="match status" value="1"/>
</dbReference>